<dbReference type="PROSITE" id="PS50893">
    <property type="entry name" value="ABC_TRANSPORTER_2"/>
    <property type="match status" value="1"/>
</dbReference>
<dbReference type="InterPro" id="IPR003593">
    <property type="entry name" value="AAA+_ATPase"/>
</dbReference>
<dbReference type="PROSITE" id="PS00211">
    <property type="entry name" value="ABC_TRANSPORTER_1"/>
    <property type="match status" value="1"/>
</dbReference>
<dbReference type="GO" id="GO:0005524">
    <property type="term" value="F:ATP binding"/>
    <property type="evidence" value="ECO:0007669"/>
    <property type="project" value="UniProtKB-KW"/>
</dbReference>
<dbReference type="InterPro" id="IPR003439">
    <property type="entry name" value="ABC_transporter-like_ATP-bd"/>
</dbReference>
<keyword evidence="3 5" id="KW-0067">ATP-binding</keyword>
<dbReference type="PANTHER" id="PTHR42788:SF13">
    <property type="entry name" value="ALIPHATIC SULFONATES IMPORT ATP-BINDING PROTEIN SSUB"/>
    <property type="match status" value="1"/>
</dbReference>
<evidence type="ECO:0000313" key="6">
    <source>
        <dbReference type="Proteomes" id="UP001431656"/>
    </source>
</evidence>
<proteinExistence type="predicted"/>
<dbReference type="Pfam" id="PF00005">
    <property type="entry name" value="ABC_tran"/>
    <property type="match status" value="1"/>
</dbReference>
<accession>A0AAN0KAF1</accession>
<evidence type="ECO:0000256" key="3">
    <source>
        <dbReference type="ARBA" id="ARBA00022840"/>
    </source>
</evidence>
<dbReference type="SMART" id="SM00382">
    <property type="entry name" value="AAA"/>
    <property type="match status" value="1"/>
</dbReference>
<dbReference type="AlphaFoldDB" id="A0AAN0KAF1"/>
<evidence type="ECO:0000256" key="1">
    <source>
        <dbReference type="ARBA" id="ARBA00022448"/>
    </source>
</evidence>
<dbReference type="SUPFAM" id="SSF52540">
    <property type="entry name" value="P-loop containing nucleoside triphosphate hydrolases"/>
    <property type="match status" value="1"/>
</dbReference>
<keyword evidence="6" id="KW-1185">Reference proteome</keyword>
<keyword evidence="1" id="KW-0813">Transport</keyword>
<dbReference type="RefSeq" id="WP_286264433.1">
    <property type="nucleotide sequence ID" value="NZ_AP028056.1"/>
</dbReference>
<evidence type="ECO:0000259" key="4">
    <source>
        <dbReference type="PROSITE" id="PS50893"/>
    </source>
</evidence>
<feature type="domain" description="ABC transporter" evidence="4">
    <location>
        <begin position="1"/>
        <end position="221"/>
    </location>
</feature>
<keyword evidence="2" id="KW-0547">Nucleotide-binding</keyword>
<name>A0AAN0KAF1_9ACTN</name>
<sequence length="240" mass="26442">MQFGGLTALERVSICAADNEFVSIVGPSGCGKSTLLAVLAGLREQTSGRVLVDGTEIDGPGRDRGVVFQNYTLLPWKTVLENVEFGLLDEPMTKPERAAVAREALARVGLEDFETHRPAQLSGGMQQRVAIARSLAYHPGMLLMDEPFGALDALTRRSMQELLISVWEKHRLTVVFITHDIDEAVLLSDRVLVMASKPGRMVAEHLVDLPRPRNSDTLFEPGARTLLREIMSEVMEDSHP</sequence>
<dbReference type="CDD" id="cd03293">
    <property type="entry name" value="ABC_NrtD_SsuB_transporters"/>
    <property type="match status" value="1"/>
</dbReference>
<dbReference type="Proteomes" id="UP001431656">
    <property type="component" value="Chromosome"/>
</dbReference>
<dbReference type="GO" id="GO:0016887">
    <property type="term" value="F:ATP hydrolysis activity"/>
    <property type="evidence" value="ECO:0007669"/>
    <property type="project" value="InterPro"/>
</dbReference>
<dbReference type="InterPro" id="IPR017871">
    <property type="entry name" value="ABC_transporter-like_CS"/>
</dbReference>
<dbReference type="InterPro" id="IPR027417">
    <property type="entry name" value="P-loop_NTPase"/>
</dbReference>
<reference evidence="5" key="1">
    <citation type="journal article" date="2024" name="Int. J. Syst. Evol. Microbiol.">
        <title>Brooklawnia propionicigenes sp. nov., a facultatively anaerobic, propionate-producing bacterium isolated from a methanogenic reactor treating waste from cattle farms.</title>
        <authorList>
            <person name="Akita Y."/>
            <person name="Ueki A."/>
            <person name="Tonouchi A."/>
            <person name="Sugawara Y."/>
            <person name="Honma S."/>
            <person name="Kaku N."/>
            <person name="Ueki K."/>
        </authorList>
    </citation>
    <scope>NUCLEOTIDE SEQUENCE</scope>
    <source>
        <strain evidence="5">SH051</strain>
    </source>
</reference>
<dbReference type="PANTHER" id="PTHR42788">
    <property type="entry name" value="TAURINE IMPORT ATP-BINDING PROTEIN-RELATED"/>
    <property type="match status" value="1"/>
</dbReference>
<dbReference type="EMBL" id="AP028056">
    <property type="protein sequence ID" value="BEH02632.1"/>
    <property type="molecule type" value="Genomic_DNA"/>
</dbReference>
<dbReference type="KEGG" id="broo:brsh051_19130"/>
<dbReference type="InterPro" id="IPR050166">
    <property type="entry name" value="ABC_transporter_ATP-bind"/>
</dbReference>
<dbReference type="Gene3D" id="3.40.50.300">
    <property type="entry name" value="P-loop containing nucleotide triphosphate hydrolases"/>
    <property type="match status" value="1"/>
</dbReference>
<gene>
    <name evidence="5" type="ORF">brsh051_19130</name>
</gene>
<protein>
    <submittedName>
        <fullName evidence="5">ABC transporter ATP-binding protein</fullName>
    </submittedName>
</protein>
<organism evidence="5 6">
    <name type="scientific">Brooklawnia propionicigenes</name>
    <dbReference type="NCBI Taxonomy" id="3041175"/>
    <lineage>
        <taxon>Bacteria</taxon>
        <taxon>Bacillati</taxon>
        <taxon>Actinomycetota</taxon>
        <taxon>Actinomycetes</taxon>
        <taxon>Propionibacteriales</taxon>
        <taxon>Propionibacteriaceae</taxon>
        <taxon>Brooklawnia</taxon>
    </lineage>
</organism>
<evidence type="ECO:0000313" key="5">
    <source>
        <dbReference type="EMBL" id="BEH02632.1"/>
    </source>
</evidence>
<evidence type="ECO:0000256" key="2">
    <source>
        <dbReference type="ARBA" id="ARBA00022741"/>
    </source>
</evidence>